<dbReference type="EMBL" id="BKCJ010008168">
    <property type="protein sequence ID" value="GEU80903.1"/>
    <property type="molecule type" value="Genomic_DNA"/>
</dbReference>
<dbReference type="AlphaFoldDB" id="A0A6L2N468"/>
<evidence type="ECO:0000259" key="1">
    <source>
        <dbReference type="Pfam" id="PF13966"/>
    </source>
</evidence>
<name>A0A6L2N468_TANCI</name>
<gene>
    <name evidence="2" type="ORF">Tci_052881</name>
</gene>
<organism evidence="2">
    <name type="scientific">Tanacetum cinerariifolium</name>
    <name type="common">Dalmatian daisy</name>
    <name type="synonym">Chrysanthemum cinerariifolium</name>
    <dbReference type="NCBI Taxonomy" id="118510"/>
    <lineage>
        <taxon>Eukaryota</taxon>
        <taxon>Viridiplantae</taxon>
        <taxon>Streptophyta</taxon>
        <taxon>Embryophyta</taxon>
        <taxon>Tracheophyta</taxon>
        <taxon>Spermatophyta</taxon>
        <taxon>Magnoliopsida</taxon>
        <taxon>eudicotyledons</taxon>
        <taxon>Gunneridae</taxon>
        <taxon>Pentapetalae</taxon>
        <taxon>asterids</taxon>
        <taxon>campanulids</taxon>
        <taxon>Asterales</taxon>
        <taxon>Asteraceae</taxon>
        <taxon>Asteroideae</taxon>
        <taxon>Anthemideae</taxon>
        <taxon>Anthemidinae</taxon>
        <taxon>Tanacetum</taxon>
    </lineage>
</organism>
<keyword evidence="2" id="KW-0695">RNA-directed DNA polymerase</keyword>
<dbReference type="GO" id="GO:0003964">
    <property type="term" value="F:RNA-directed DNA polymerase activity"/>
    <property type="evidence" value="ECO:0007669"/>
    <property type="project" value="UniProtKB-KW"/>
</dbReference>
<sequence>MSKTRWVKVVPIKVNVHAWKVQTDGLPTRFNLSRQGMEIESIVCPLCEKMVESTRHLFFSCCLVTELMRLISRWWDMKYKEVNSYQDWLEWLVSIRLPVNQKQASEGNKIVVGEWNDACDCVF</sequence>
<comment type="caution">
    <text evidence="2">The sequence shown here is derived from an EMBL/GenBank/DDBJ whole genome shotgun (WGS) entry which is preliminary data.</text>
</comment>
<dbReference type="InterPro" id="IPR026960">
    <property type="entry name" value="RVT-Znf"/>
</dbReference>
<protein>
    <submittedName>
        <fullName evidence="2">RNA-directed DNA polymerase, eukaryota</fullName>
    </submittedName>
</protein>
<keyword evidence="2" id="KW-0808">Transferase</keyword>
<dbReference type="Pfam" id="PF13966">
    <property type="entry name" value="zf-RVT"/>
    <property type="match status" value="1"/>
</dbReference>
<feature type="domain" description="Reverse transcriptase zinc-binding" evidence="1">
    <location>
        <begin position="3"/>
        <end position="65"/>
    </location>
</feature>
<accession>A0A6L2N468</accession>
<proteinExistence type="predicted"/>
<keyword evidence="2" id="KW-0548">Nucleotidyltransferase</keyword>
<evidence type="ECO:0000313" key="2">
    <source>
        <dbReference type="EMBL" id="GEU80903.1"/>
    </source>
</evidence>
<reference evidence="2" key="1">
    <citation type="journal article" date="2019" name="Sci. Rep.">
        <title>Draft genome of Tanacetum cinerariifolium, the natural source of mosquito coil.</title>
        <authorList>
            <person name="Yamashiro T."/>
            <person name="Shiraishi A."/>
            <person name="Satake H."/>
            <person name="Nakayama K."/>
        </authorList>
    </citation>
    <scope>NUCLEOTIDE SEQUENCE</scope>
</reference>